<evidence type="ECO:0000313" key="4">
    <source>
        <dbReference type="Proteomes" id="UP000199426"/>
    </source>
</evidence>
<organism evidence="3 5">
    <name type="scientific">Chryseobacterium jejuense</name>
    <dbReference type="NCBI Taxonomy" id="445960"/>
    <lineage>
        <taxon>Bacteria</taxon>
        <taxon>Pseudomonadati</taxon>
        <taxon>Bacteroidota</taxon>
        <taxon>Flavobacteriia</taxon>
        <taxon>Flavobacteriales</taxon>
        <taxon>Weeksellaceae</taxon>
        <taxon>Chryseobacterium group</taxon>
        <taxon>Chryseobacterium</taxon>
    </lineage>
</organism>
<evidence type="ECO:0000313" key="2">
    <source>
        <dbReference type="EMBL" id="SDJ34592.1"/>
    </source>
</evidence>
<dbReference type="Proteomes" id="UP000199426">
    <property type="component" value="Unassembled WGS sequence"/>
</dbReference>
<evidence type="ECO:0000313" key="5">
    <source>
        <dbReference type="Proteomes" id="UP000251670"/>
    </source>
</evidence>
<dbReference type="Proteomes" id="UP000251670">
    <property type="component" value="Unassembled WGS sequence"/>
</dbReference>
<proteinExistence type="predicted"/>
<accession>A0A2X2Z5Q0</accession>
<protein>
    <submittedName>
        <fullName evidence="3">Uncharacterized protein</fullName>
    </submittedName>
</protein>
<keyword evidence="4" id="KW-1185">Reference proteome</keyword>
<sequence length="254" mass="26117">MKKFLLTATMLVAFTALSQAQQGRVGINTTTPAATLDVVASTDATRPDALLVPRLSRADLEARTAAYADGNATAASAQNGALVFINALGGAGTGKTVNVTATGFYYYDGTNGNNVWKPVGGGGADTSIYLNDGTLGGPRTVTQANNNLTFTTGTGQFVVNGTNNVKGAQFMNIRVDNSTTVTIQPNDYMIHWTGAAPGTVTLPTAASSAGRELCFFSENDVLNTGALGNGGNVNAGFGTCIISNGVIWITKNSF</sequence>
<dbReference type="AlphaFoldDB" id="A0A2X2Z5Q0"/>
<dbReference type="EMBL" id="FNEG01000005">
    <property type="protein sequence ID" value="SDJ34592.1"/>
    <property type="molecule type" value="Genomic_DNA"/>
</dbReference>
<dbReference type="EMBL" id="UAWB01000012">
    <property type="protein sequence ID" value="SQB45760.1"/>
    <property type="molecule type" value="Genomic_DNA"/>
</dbReference>
<keyword evidence="1" id="KW-0732">Signal</keyword>
<evidence type="ECO:0000313" key="3">
    <source>
        <dbReference type="EMBL" id="SQB45760.1"/>
    </source>
</evidence>
<feature type="chain" id="PRO_5016667197" evidence="1">
    <location>
        <begin position="21"/>
        <end position="254"/>
    </location>
</feature>
<evidence type="ECO:0000256" key="1">
    <source>
        <dbReference type="SAM" id="SignalP"/>
    </source>
</evidence>
<dbReference type="OrthoDB" id="1272450at2"/>
<feature type="signal peptide" evidence="1">
    <location>
        <begin position="1"/>
        <end position="20"/>
    </location>
</feature>
<name>A0A2X2Z5Q0_CHRJE</name>
<reference evidence="3 5" key="2">
    <citation type="submission" date="2018-06" db="EMBL/GenBank/DDBJ databases">
        <authorList>
            <consortium name="Pathogen Informatics"/>
            <person name="Doyle S."/>
        </authorList>
    </citation>
    <scope>NUCLEOTIDE SEQUENCE [LARGE SCALE GENOMIC DNA]</scope>
    <source>
        <strain evidence="3 5">NCTC13492</strain>
    </source>
</reference>
<reference evidence="2 4" key="1">
    <citation type="submission" date="2016-10" db="EMBL/GenBank/DDBJ databases">
        <authorList>
            <person name="Varghese N."/>
            <person name="Submissions S."/>
        </authorList>
    </citation>
    <scope>NUCLEOTIDE SEQUENCE [LARGE SCALE GENOMIC DNA]</scope>
    <source>
        <strain evidence="2 4">DSM 19299</strain>
    </source>
</reference>
<gene>
    <name evidence="3" type="ORF">NCTC13492_02816</name>
    <name evidence="2" type="ORF">SAMN05421542_3255</name>
</gene>
<dbReference type="STRING" id="445960.SAMN05421542_3255"/>
<dbReference type="RefSeq" id="WP_089737493.1">
    <property type="nucleotide sequence ID" value="NZ_FNEG01000005.1"/>
</dbReference>